<dbReference type="AlphaFoldDB" id="A0AAD8EAC5"/>
<dbReference type="GO" id="GO:0006417">
    <property type="term" value="P:regulation of translation"/>
    <property type="evidence" value="ECO:0007669"/>
    <property type="project" value="UniProtKB-UniRule"/>
</dbReference>
<dbReference type="InterPro" id="IPR038129">
    <property type="entry name" value="Nanos_sf"/>
</dbReference>
<proteinExistence type="inferred from homology"/>
<keyword evidence="7 8" id="KW-0694">RNA-binding</keyword>
<dbReference type="Gene3D" id="4.10.60.30">
    <property type="entry name" value="Nanos, RNA-binding domain"/>
    <property type="match status" value="1"/>
</dbReference>
<dbReference type="InterPro" id="IPR024161">
    <property type="entry name" value="Znf_nanos-typ"/>
</dbReference>
<evidence type="ECO:0000256" key="6">
    <source>
        <dbReference type="ARBA" id="ARBA00022845"/>
    </source>
</evidence>
<keyword evidence="6 8" id="KW-0810">Translation regulation</keyword>
<keyword evidence="11" id="KW-1185">Reference proteome</keyword>
<comment type="subcellular location">
    <subcellularLocation>
        <location evidence="1">Cytoplasm</location>
    </subcellularLocation>
</comment>
<keyword evidence="4 8" id="KW-0863">Zinc-finger</keyword>
<evidence type="ECO:0000256" key="5">
    <source>
        <dbReference type="ARBA" id="ARBA00022833"/>
    </source>
</evidence>
<feature type="non-terminal residue" evidence="10">
    <location>
        <position position="1"/>
    </location>
</feature>
<feature type="domain" description="Nanos-type" evidence="9">
    <location>
        <begin position="1"/>
        <end position="55"/>
    </location>
</feature>
<evidence type="ECO:0000256" key="8">
    <source>
        <dbReference type="PROSITE-ProRule" id="PRU00855"/>
    </source>
</evidence>
<dbReference type="Pfam" id="PF05741">
    <property type="entry name" value="zf-nanos"/>
    <property type="match status" value="1"/>
</dbReference>
<evidence type="ECO:0000256" key="2">
    <source>
        <dbReference type="ARBA" id="ARBA00022490"/>
    </source>
</evidence>
<evidence type="ECO:0000313" key="10">
    <source>
        <dbReference type="EMBL" id="KAJ9582524.1"/>
    </source>
</evidence>
<comment type="similarity">
    <text evidence="8">Belongs to the nanos family.</text>
</comment>
<accession>A0AAD8EAC5</accession>
<keyword evidence="3" id="KW-0479">Metal-binding</keyword>
<dbReference type="GO" id="GO:0008270">
    <property type="term" value="F:zinc ion binding"/>
    <property type="evidence" value="ECO:0007669"/>
    <property type="project" value="UniProtKB-KW"/>
</dbReference>
<evidence type="ECO:0000259" key="9">
    <source>
        <dbReference type="PROSITE" id="PS51522"/>
    </source>
</evidence>
<evidence type="ECO:0000256" key="3">
    <source>
        <dbReference type="ARBA" id="ARBA00022723"/>
    </source>
</evidence>
<evidence type="ECO:0000256" key="1">
    <source>
        <dbReference type="ARBA" id="ARBA00004496"/>
    </source>
</evidence>
<reference evidence="10" key="1">
    <citation type="journal article" date="2023" name="IScience">
        <title>Live-bearing cockroach genome reveals convergent evolutionary mechanisms linked to viviparity in insects and beyond.</title>
        <authorList>
            <person name="Fouks B."/>
            <person name="Harrison M.C."/>
            <person name="Mikhailova A.A."/>
            <person name="Marchal E."/>
            <person name="English S."/>
            <person name="Carruthers M."/>
            <person name="Jennings E.C."/>
            <person name="Chiamaka E.L."/>
            <person name="Frigard R.A."/>
            <person name="Pippel M."/>
            <person name="Attardo G.M."/>
            <person name="Benoit J.B."/>
            <person name="Bornberg-Bauer E."/>
            <person name="Tobe S.S."/>
        </authorList>
    </citation>
    <scope>NUCLEOTIDE SEQUENCE</scope>
    <source>
        <strain evidence="10">Stay&amp;Tobe</strain>
    </source>
</reference>
<protein>
    <recommendedName>
        <fullName evidence="9">Nanos-type domain-containing protein</fullName>
    </recommendedName>
</protein>
<reference evidence="10" key="2">
    <citation type="submission" date="2023-05" db="EMBL/GenBank/DDBJ databases">
        <authorList>
            <person name="Fouks B."/>
        </authorList>
    </citation>
    <scope>NUCLEOTIDE SEQUENCE</scope>
    <source>
        <strain evidence="10">Stay&amp;Tobe</strain>
        <tissue evidence="10">Testes</tissue>
    </source>
</reference>
<organism evidence="10 11">
    <name type="scientific">Diploptera punctata</name>
    <name type="common">Pacific beetle cockroach</name>
    <dbReference type="NCBI Taxonomy" id="6984"/>
    <lineage>
        <taxon>Eukaryota</taxon>
        <taxon>Metazoa</taxon>
        <taxon>Ecdysozoa</taxon>
        <taxon>Arthropoda</taxon>
        <taxon>Hexapoda</taxon>
        <taxon>Insecta</taxon>
        <taxon>Pterygota</taxon>
        <taxon>Neoptera</taxon>
        <taxon>Polyneoptera</taxon>
        <taxon>Dictyoptera</taxon>
        <taxon>Blattodea</taxon>
        <taxon>Blaberoidea</taxon>
        <taxon>Blaberidae</taxon>
        <taxon>Diplopterinae</taxon>
        <taxon>Diploptera</taxon>
    </lineage>
</organism>
<evidence type="ECO:0000256" key="7">
    <source>
        <dbReference type="ARBA" id="ARBA00022884"/>
    </source>
</evidence>
<dbReference type="GO" id="GO:0005737">
    <property type="term" value="C:cytoplasm"/>
    <property type="evidence" value="ECO:0007669"/>
    <property type="project" value="UniProtKB-SubCell"/>
</dbReference>
<sequence>CSFCAKNGEEEAMVSSHNLYNPETGLVQCPILRSYKCESCQATGDYAHTRSYCPRIRLLEGKVRSATVALKSTRRQANGTLRNPSKKCMFRSMPKYINLNLFELVSYFNVTP</sequence>
<dbReference type="PANTHER" id="PTHR12887">
    <property type="entry name" value="NANOS PROTEIN"/>
    <property type="match status" value="1"/>
</dbReference>
<dbReference type="Proteomes" id="UP001233999">
    <property type="component" value="Unassembled WGS sequence"/>
</dbReference>
<evidence type="ECO:0000256" key="4">
    <source>
        <dbReference type="ARBA" id="ARBA00022771"/>
    </source>
</evidence>
<keyword evidence="2" id="KW-0963">Cytoplasm</keyword>
<comment type="caution">
    <text evidence="10">The sequence shown here is derived from an EMBL/GenBank/DDBJ whole genome shotgun (WGS) entry which is preliminary data.</text>
</comment>
<keyword evidence="5" id="KW-0862">Zinc</keyword>
<evidence type="ECO:0000313" key="11">
    <source>
        <dbReference type="Proteomes" id="UP001233999"/>
    </source>
</evidence>
<dbReference type="InterPro" id="IPR008705">
    <property type="entry name" value="Nanos/Xcar2"/>
</dbReference>
<dbReference type="EMBL" id="JASPKZ010007796">
    <property type="protein sequence ID" value="KAJ9582524.1"/>
    <property type="molecule type" value="Genomic_DNA"/>
</dbReference>
<gene>
    <name evidence="10" type="ORF">L9F63_003138</name>
</gene>
<dbReference type="PROSITE" id="PS51522">
    <property type="entry name" value="ZF_NANOS"/>
    <property type="match status" value="1"/>
</dbReference>
<name>A0AAD8EAC5_DIPPU</name>
<dbReference type="GO" id="GO:0003723">
    <property type="term" value="F:RNA binding"/>
    <property type="evidence" value="ECO:0007669"/>
    <property type="project" value="UniProtKB-UniRule"/>
</dbReference>